<keyword evidence="3" id="KW-1185">Reference proteome</keyword>
<evidence type="ECO:0000313" key="2">
    <source>
        <dbReference type="EMBL" id="GGD15568.1"/>
    </source>
</evidence>
<dbReference type="AlphaFoldDB" id="A0A917D9I0"/>
<accession>A0A917D9I0</accession>
<dbReference type="RefSeq" id="WP_210319255.1">
    <property type="nucleotide sequence ID" value="NZ_BMJJ01000003.1"/>
</dbReference>
<proteinExistence type="predicted"/>
<organism evidence="2 3">
    <name type="scientific">Aureimonas glaciei</name>
    <dbReference type="NCBI Taxonomy" id="1776957"/>
    <lineage>
        <taxon>Bacteria</taxon>
        <taxon>Pseudomonadati</taxon>
        <taxon>Pseudomonadota</taxon>
        <taxon>Alphaproteobacteria</taxon>
        <taxon>Hyphomicrobiales</taxon>
        <taxon>Aurantimonadaceae</taxon>
        <taxon>Aureimonas</taxon>
    </lineage>
</organism>
<dbReference type="Pfam" id="PF00903">
    <property type="entry name" value="Glyoxalase"/>
    <property type="match status" value="1"/>
</dbReference>
<reference evidence="2" key="2">
    <citation type="submission" date="2020-09" db="EMBL/GenBank/DDBJ databases">
        <authorList>
            <person name="Sun Q."/>
            <person name="Zhou Y."/>
        </authorList>
    </citation>
    <scope>NUCLEOTIDE SEQUENCE</scope>
    <source>
        <strain evidence="2">CGMCC 1.15493</strain>
    </source>
</reference>
<protein>
    <submittedName>
        <fullName evidence="2">Glyoxalase</fullName>
    </submittedName>
</protein>
<reference evidence="2" key="1">
    <citation type="journal article" date="2014" name="Int. J. Syst. Evol. Microbiol.">
        <title>Complete genome sequence of Corynebacterium casei LMG S-19264T (=DSM 44701T), isolated from a smear-ripened cheese.</title>
        <authorList>
            <consortium name="US DOE Joint Genome Institute (JGI-PGF)"/>
            <person name="Walter F."/>
            <person name="Albersmeier A."/>
            <person name="Kalinowski J."/>
            <person name="Ruckert C."/>
        </authorList>
    </citation>
    <scope>NUCLEOTIDE SEQUENCE</scope>
    <source>
        <strain evidence="2">CGMCC 1.15493</strain>
    </source>
</reference>
<dbReference type="Proteomes" id="UP000613160">
    <property type="component" value="Unassembled WGS sequence"/>
</dbReference>
<evidence type="ECO:0000313" key="3">
    <source>
        <dbReference type="Proteomes" id="UP000613160"/>
    </source>
</evidence>
<gene>
    <name evidence="2" type="ORF">GCM10011335_18010</name>
</gene>
<dbReference type="InterPro" id="IPR004360">
    <property type="entry name" value="Glyas_Fos-R_dOase_dom"/>
</dbReference>
<dbReference type="Gene3D" id="3.10.180.10">
    <property type="entry name" value="2,3-Dihydroxybiphenyl 1,2-Dioxygenase, domain 1"/>
    <property type="match status" value="1"/>
</dbReference>
<dbReference type="EMBL" id="BMJJ01000003">
    <property type="protein sequence ID" value="GGD15568.1"/>
    <property type="molecule type" value="Genomic_DNA"/>
</dbReference>
<comment type="caution">
    <text evidence="2">The sequence shown here is derived from an EMBL/GenBank/DDBJ whole genome shotgun (WGS) entry which is preliminary data.</text>
</comment>
<sequence>MLRPFVPARDYEQSRQFYEALGFVAGFATDRMTVMAHGDDGFLLQNFYQKDLAENLMIQLSIRDLAAWWQQHAPEQVAERFGSKAPARPALQPWGLVVGFVHDPSGVLWHVTEASP</sequence>
<feature type="domain" description="Glyoxalase/fosfomycin resistance/dioxygenase" evidence="1">
    <location>
        <begin position="6"/>
        <end position="110"/>
    </location>
</feature>
<dbReference type="SUPFAM" id="SSF54593">
    <property type="entry name" value="Glyoxalase/Bleomycin resistance protein/Dihydroxybiphenyl dioxygenase"/>
    <property type="match status" value="1"/>
</dbReference>
<dbReference type="InterPro" id="IPR029068">
    <property type="entry name" value="Glyas_Bleomycin-R_OHBP_Dase"/>
</dbReference>
<name>A0A917D9I0_9HYPH</name>
<evidence type="ECO:0000259" key="1">
    <source>
        <dbReference type="Pfam" id="PF00903"/>
    </source>
</evidence>